<dbReference type="PROSITE" id="PS50878">
    <property type="entry name" value="RT_POL"/>
    <property type="match status" value="1"/>
</dbReference>
<evidence type="ECO:0000313" key="3">
    <source>
        <dbReference type="Proteomes" id="UP001497623"/>
    </source>
</evidence>
<accession>A0AAV2SSV7</accession>
<dbReference type="Proteomes" id="UP001497623">
    <property type="component" value="Unassembled WGS sequence"/>
</dbReference>
<gene>
    <name evidence="2" type="ORF">MNOR_LOCUS40018</name>
</gene>
<dbReference type="InterPro" id="IPR000477">
    <property type="entry name" value="RT_dom"/>
</dbReference>
<evidence type="ECO:0000313" key="2">
    <source>
        <dbReference type="EMBL" id="CAL4234819.1"/>
    </source>
</evidence>
<sequence length="701" mass="82685">MNRLLDEVNWEVEFEGKTTQERWNIFKNKLEEITSQCIPMSKPRRFLAPWMNRKVVKAYKKKYHAWKRYMQHRRSAGWREYVRERNDASRIERDERRAYEKRLAKEIGVNKRGFFKYVNSKLTVRPEISALIRENGEIIHDEKEMSNICNCYFHTVFNRPTENEELPEMENLCNENIGDIEITPEMVKNKLEKLNRFKGSGPDNIHPHVLRETASSVCSPLSMIFKESLRAGETPEDWRKANITPIFKKGNRNDPANYRPVSLTSQVCKVLETIVREQLFNHLKSNNLLSEEQHGFREGRSCLSNLLTTLEDWTSILEGGDCVDVAYLDFSKAFDLVSHKHLLLKLQKHGITGQIWNWIKAFLENRKQKVVIRGAESDELNVLSGVPQGSVLGPILFLIFINDLPKCTTCPVCLFADDSKVYCKVPRRYRGKPELEGAHELLQKDLQNLHNWATKWKMSFNVDKCKIMHLGYGNDKHEYNLNGNVLSETEEERDLGVLIDNDLKFSRHIRGIVAKANRMIGLMKISFESIEKDMFLPLYTTLIRPLLEYCVHAWSPYLERDIDLLENVQRRATKIVRQYKNEEYEVRLRELGLPKLVDRRTRGDMILTYRLLNGLEGIDYQRFFSLENGHYNLRKNHNLQLVKTGDHLNIRRNFFSRRIIDKWNNLTEYEVSAPNTHEFKKRYDKEEIERQKGINNNIYRR</sequence>
<reference evidence="2 3" key="1">
    <citation type="submission" date="2024-05" db="EMBL/GenBank/DDBJ databases">
        <authorList>
            <person name="Wallberg A."/>
        </authorList>
    </citation>
    <scope>NUCLEOTIDE SEQUENCE [LARGE SCALE GENOMIC DNA]</scope>
</reference>
<dbReference type="GO" id="GO:0071897">
    <property type="term" value="P:DNA biosynthetic process"/>
    <property type="evidence" value="ECO:0007669"/>
    <property type="project" value="UniProtKB-ARBA"/>
</dbReference>
<comment type="caution">
    <text evidence="2">The sequence shown here is derived from an EMBL/GenBank/DDBJ whole genome shotgun (WGS) entry which is preliminary data.</text>
</comment>
<dbReference type="EMBL" id="CAXKWB010113690">
    <property type="protein sequence ID" value="CAL4234819.1"/>
    <property type="molecule type" value="Genomic_DNA"/>
</dbReference>
<proteinExistence type="predicted"/>
<protein>
    <recommendedName>
        <fullName evidence="1">Reverse transcriptase domain-containing protein</fullName>
    </recommendedName>
</protein>
<name>A0AAV2SSV7_MEGNR</name>
<dbReference type="Pfam" id="PF00078">
    <property type="entry name" value="RVT_1"/>
    <property type="match status" value="1"/>
</dbReference>
<dbReference type="AlphaFoldDB" id="A0AAV2SSV7"/>
<dbReference type="PANTHER" id="PTHR33332">
    <property type="entry name" value="REVERSE TRANSCRIPTASE DOMAIN-CONTAINING PROTEIN"/>
    <property type="match status" value="1"/>
</dbReference>
<evidence type="ECO:0000259" key="1">
    <source>
        <dbReference type="PROSITE" id="PS50878"/>
    </source>
</evidence>
<dbReference type="CDD" id="cd01650">
    <property type="entry name" value="RT_nLTR_like"/>
    <property type="match status" value="1"/>
</dbReference>
<feature type="domain" description="Reverse transcriptase" evidence="1">
    <location>
        <begin position="227"/>
        <end position="486"/>
    </location>
</feature>
<dbReference type="SUPFAM" id="SSF56672">
    <property type="entry name" value="DNA/RNA polymerases"/>
    <property type="match status" value="1"/>
</dbReference>
<dbReference type="InterPro" id="IPR043502">
    <property type="entry name" value="DNA/RNA_pol_sf"/>
</dbReference>
<organism evidence="2 3">
    <name type="scientific">Meganyctiphanes norvegica</name>
    <name type="common">Northern krill</name>
    <name type="synonym">Thysanopoda norvegica</name>
    <dbReference type="NCBI Taxonomy" id="48144"/>
    <lineage>
        <taxon>Eukaryota</taxon>
        <taxon>Metazoa</taxon>
        <taxon>Ecdysozoa</taxon>
        <taxon>Arthropoda</taxon>
        <taxon>Crustacea</taxon>
        <taxon>Multicrustacea</taxon>
        <taxon>Malacostraca</taxon>
        <taxon>Eumalacostraca</taxon>
        <taxon>Eucarida</taxon>
        <taxon>Euphausiacea</taxon>
        <taxon>Euphausiidae</taxon>
        <taxon>Meganyctiphanes</taxon>
    </lineage>
</organism>
<keyword evidence="3" id="KW-1185">Reference proteome</keyword>